<evidence type="ECO:0000313" key="14">
    <source>
        <dbReference type="Proteomes" id="UP001150538"/>
    </source>
</evidence>
<evidence type="ECO:0000256" key="7">
    <source>
        <dbReference type="ARBA" id="ARBA00022842"/>
    </source>
</evidence>
<keyword evidence="14" id="KW-1185">Reference proteome</keyword>
<dbReference type="SUPFAM" id="SSF53649">
    <property type="entry name" value="Alkaline phosphatase-like"/>
    <property type="match status" value="1"/>
</dbReference>
<keyword evidence="3" id="KW-0597">Phosphoprotein</keyword>
<feature type="region of interest" description="Disordered" evidence="12">
    <location>
        <begin position="1"/>
        <end position="25"/>
    </location>
</feature>
<comment type="cofactor">
    <cofactor evidence="9">
        <name>Mg(2+)</name>
        <dbReference type="ChEBI" id="CHEBI:18420"/>
    </cofactor>
    <text evidence="9">Binds 1 Mg(2+) ion.</text>
</comment>
<feature type="binding site" evidence="9">
    <location>
        <position position="98"/>
    </location>
    <ligand>
        <name>Mg(2+)</name>
        <dbReference type="ChEBI" id="CHEBI:18420"/>
    </ligand>
</feature>
<dbReference type="GO" id="GO:0046872">
    <property type="term" value="F:metal ion binding"/>
    <property type="evidence" value="ECO:0007669"/>
    <property type="project" value="UniProtKB-KW"/>
</dbReference>
<reference evidence="13" key="1">
    <citation type="submission" date="2022-07" db="EMBL/GenBank/DDBJ databases">
        <title>Phylogenomic reconstructions and comparative analyses of Kickxellomycotina fungi.</title>
        <authorList>
            <person name="Reynolds N.K."/>
            <person name="Stajich J.E."/>
            <person name="Barry K."/>
            <person name="Grigoriev I.V."/>
            <person name="Crous P."/>
            <person name="Smith M.E."/>
        </authorList>
    </citation>
    <scope>NUCLEOTIDE SEQUENCE</scope>
    <source>
        <strain evidence="13">NBRC 100468</strain>
    </source>
</reference>
<dbReference type="Gene3D" id="3.40.720.10">
    <property type="entry name" value="Alkaline Phosphatase, subunit A"/>
    <property type="match status" value="1"/>
</dbReference>
<gene>
    <name evidence="13" type="primary">PHO8</name>
    <name evidence="13" type="ORF">H4219_001458</name>
</gene>
<evidence type="ECO:0000256" key="5">
    <source>
        <dbReference type="ARBA" id="ARBA00022801"/>
    </source>
</evidence>
<dbReference type="PANTHER" id="PTHR11596">
    <property type="entry name" value="ALKALINE PHOSPHATASE"/>
    <property type="match status" value="1"/>
</dbReference>
<dbReference type="PROSITE" id="PS00123">
    <property type="entry name" value="ALKALINE_PHOSPHATASE"/>
    <property type="match status" value="1"/>
</dbReference>
<protein>
    <recommendedName>
        <fullName evidence="2 11">Alkaline phosphatase</fullName>
        <ecNumber evidence="2 11">3.1.3.1</ecNumber>
    </recommendedName>
</protein>
<evidence type="ECO:0000313" key="13">
    <source>
        <dbReference type="EMBL" id="KAJ1920225.1"/>
    </source>
</evidence>
<feature type="active site" description="Phosphoserine intermediate" evidence="8">
    <location>
        <position position="146"/>
    </location>
</feature>
<feature type="binding site" evidence="9">
    <location>
        <position position="338"/>
    </location>
    <ligand>
        <name>Mg(2+)</name>
        <dbReference type="ChEBI" id="CHEBI:18420"/>
    </ligand>
</feature>
<feature type="binding site" evidence="9">
    <location>
        <position position="343"/>
    </location>
    <ligand>
        <name>Zn(2+)</name>
        <dbReference type="ChEBI" id="CHEBI:29105"/>
        <label>2</label>
    </ligand>
</feature>
<comment type="catalytic activity">
    <reaction evidence="11">
        <text>a phosphate monoester + H2O = an alcohol + phosphate</text>
        <dbReference type="Rhea" id="RHEA:15017"/>
        <dbReference type="ChEBI" id="CHEBI:15377"/>
        <dbReference type="ChEBI" id="CHEBI:30879"/>
        <dbReference type="ChEBI" id="CHEBI:43474"/>
        <dbReference type="ChEBI" id="CHEBI:67140"/>
        <dbReference type="EC" id="3.1.3.1"/>
    </reaction>
</comment>
<evidence type="ECO:0000256" key="2">
    <source>
        <dbReference type="ARBA" id="ARBA00012647"/>
    </source>
</evidence>
<evidence type="ECO:0000256" key="8">
    <source>
        <dbReference type="PIRSR" id="PIRSR601952-1"/>
    </source>
</evidence>
<dbReference type="EMBL" id="JANBPU010000016">
    <property type="protein sequence ID" value="KAJ1920225.1"/>
    <property type="molecule type" value="Genomic_DNA"/>
</dbReference>
<keyword evidence="4 9" id="KW-0479">Metal-binding</keyword>
<comment type="cofactor">
    <cofactor evidence="9">
        <name>Zn(2+)</name>
        <dbReference type="ChEBI" id="CHEBI:29105"/>
    </cofactor>
    <text evidence="9">Binds 2 Zn(2+) ions.</text>
</comment>
<keyword evidence="6 9" id="KW-0862">Zinc</keyword>
<accession>A0A9W8A0D2</accession>
<keyword evidence="5 11" id="KW-0378">Hydrolase</keyword>
<organism evidence="13 14">
    <name type="scientific">Mycoemilia scoparia</name>
    <dbReference type="NCBI Taxonomy" id="417184"/>
    <lineage>
        <taxon>Eukaryota</taxon>
        <taxon>Fungi</taxon>
        <taxon>Fungi incertae sedis</taxon>
        <taxon>Zoopagomycota</taxon>
        <taxon>Kickxellomycotina</taxon>
        <taxon>Kickxellomycetes</taxon>
        <taxon>Kickxellales</taxon>
        <taxon>Kickxellaceae</taxon>
        <taxon>Mycoemilia</taxon>
    </lineage>
</organism>
<dbReference type="GO" id="GO:0004035">
    <property type="term" value="F:alkaline phosphatase activity"/>
    <property type="evidence" value="ECO:0007669"/>
    <property type="project" value="UniProtKB-EC"/>
</dbReference>
<dbReference type="PANTHER" id="PTHR11596:SF5">
    <property type="entry name" value="ALKALINE PHOSPHATASE"/>
    <property type="match status" value="1"/>
</dbReference>
<sequence length="569" mass="62489">MSTIDSEKFLPNSENLDSNSPQVRLSRESIESINTAIHSESFDADVDTPPGERVSFASTTIAQKRMKRGFAFTIALLVVASLATRKSSKYNVILMISDGFGPASETMARNYFQRINKLPVHWQSPLDKILVGSSRTQSSDSLVTDSAAGATAFACALKSYNGAIGVTDEKKPCGTILEAAKKKGLLTGLVVTSRITHATPASFSAHVLDRGMEDLIAQYQVGNYSLGQTVDLMFGGGKCHFLPKGQEGSCRSDTINVWNMAKDNGYNVISTREEFDNLDIRGSNALPVLAALSPSHMSYDIDRDPRKEPSLAEMTSKALQILDTQTKDSDHGFFMMVEGSKIDLAAHGNDPAAHVREIIAYWDAIDAVKSYIDKHPNTLLVSVSDHETGGVTVGRQLDPFKYPEYRWNPEVLSAVQNSSSVIARYLSNYNKNDNDNNPSATKLDFIRNTVYPEWLGIKDATHEEVNTLAKETDTTLIEDIINESVATRAEIGFTTHGHTAVDVNLYAYGWGSKNLRGNHENTDIGSTIIDLLGLNLGEITDRIAGDNTKQDSPYDPYFMTLMTKGRQFE</sequence>
<dbReference type="InterPro" id="IPR001952">
    <property type="entry name" value="Alkaline_phosphatase"/>
</dbReference>
<comment type="similarity">
    <text evidence="1 10">Belongs to the alkaline phosphatase family.</text>
</comment>
<evidence type="ECO:0000256" key="9">
    <source>
        <dbReference type="PIRSR" id="PIRSR601952-2"/>
    </source>
</evidence>
<name>A0A9W8A0D2_9FUNG</name>
<dbReference type="InterPro" id="IPR018299">
    <property type="entry name" value="Alkaline_phosphatase_AS"/>
</dbReference>
<dbReference type="Pfam" id="PF00245">
    <property type="entry name" value="Alk_phosphatase"/>
    <property type="match status" value="1"/>
</dbReference>
<proteinExistence type="inferred from homology"/>
<feature type="compositionally biased region" description="Polar residues" evidence="12">
    <location>
        <begin position="12"/>
        <end position="23"/>
    </location>
</feature>
<feature type="binding site" evidence="9">
    <location>
        <position position="197"/>
    </location>
    <ligand>
        <name>Mg(2+)</name>
        <dbReference type="ChEBI" id="CHEBI:18420"/>
    </ligand>
</feature>
<dbReference type="CDD" id="cd16012">
    <property type="entry name" value="ALP"/>
    <property type="match status" value="1"/>
</dbReference>
<dbReference type="OrthoDB" id="7392499at2759"/>
<dbReference type="PRINTS" id="PR00113">
    <property type="entry name" value="ALKPHPHTASE"/>
</dbReference>
<feature type="binding site" evidence="9">
    <location>
        <position position="347"/>
    </location>
    <ligand>
        <name>Zn(2+)</name>
        <dbReference type="ChEBI" id="CHEBI:29105"/>
        <label>2</label>
    </ligand>
</feature>
<dbReference type="Gene3D" id="1.10.60.40">
    <property type="match status" value="1"/>
</dbReference>
<feature type="binding site" evidence="9">
    <location>
        <position position="386"/>
    </location>
    <ligand>
        <name>Zn(2+)</name>
        <dbReference type="ChEBI" id="CHEBI:29105"/>
        <label>2</label>
    </ligand>
</feature>
<feature type="binding site" evidence="9">
    <location>
        <position position="98"/>
    </location>
    <ligand>
        <name>Zn(2+)</name>
        <dbReference type="ChEBI" id="CHEBI:29105"/>
        <label>2</label>
    </ligand>
</feature>
<evidence type="ECO:0000256" key="4">
    <source>
        <dbReference type="ARBA" id="ARBA00022723"/>
    </source>
</evidence>
<dbReference type="Proteomes" id="UP001150538">
    <property type="component" value="Unassembled WGS sequence"/>
</dbReference>
<evidence type="ECO:0000256" key="11">
    <source>
        <dbReference type="RuleBase" id="RU003947"/>
    </source>
</evidence>
<dbReference type="SMART" id="SM00098">
    <property type="entry name" value="alkPPc"/>
    <property type="match status" value="1"/>
</dbReference>
<evidence type="ECO:0000256" key="3">
    <source>
        <dbReference type="ARBA" id="ARBA00022553"/>
    </source>
</evidence>
<feature type="binding site" evidence="9">
    <location>
        <position position="199"/>
    </location>
    <ligand>
        <name>Mg(2+)</name>
        <dbReference type="ChEBI" id="CHEBI:18420"/>
    </ligand>
</feature>
<evidence type="ECO:0000256" key="6">
    <source>
        <dbReference type="ARBA" id="ARBA00022833"/>
    </source>
</evidence>
<evidence type="ECO:0000256" key="1">
    <source>
        <dbReference type="ARBA" id="ARBA00005984"/>
    </source>
</evidence>
<evidence type="ECO:0000256" key="10">
    <source>
        <dbReference type="RuleBase" id="RU003946"/>
    </source>
</evidence>
<dbReference type="GO" id="GO:0000329">
    <property type="term" value="C:fungal-type vacuole membrane"/>
    <property type="evidence" value="ECO:0007669"/>
    <property type="project" value="TreeGrafter"/>
</dbReference>
<feature type="binding site" evidence="9">
    <location>
        <position position="385"/>
    </location>
    <ligand>
        <name>Zn(2+)</name>
        <dbReference type="ChEBI" id="CHEBI:29105"/>
        <label>2</label>
    </ligand>
</feature>
<dbReference type="InterPro" id="IPR017850">
    <property type="entry name" value="Alkaline_phosphatase_core_sf"/>
</dbReference>
<keyword evidence="7 9" id="KW-0460">Magnesium</keyword>
<dbReference type="AlphaFoldDB" id="A0A9W8A0D2"/>
<dbReference type="EC" id="3.1.3.1" evidence="2 11"/>
<comment type="caution">
    <text evidence="13">The sequence shown here is derived from an EMBL/GenBank/DDBJ whole genome shotgun (WGS) entry which is preliminary data.</text>
</comment>
<evidence type="ECO:0000256" key="12">
    <source>
        <dbReference type="SAM" id="MobiDB-lite"/>
    </source>
</evidence>
<feature type="binding site" evidence="9">
    <location>
        <position position="498"/>
    </location>
    <ligand>
        <name>Zn(2+)</name>
        <dbReference type="ChEBI" id="CHEBI:29105"/>
        <label>2</label>
    </ligand>
</feature>